<sequence length="46" mass="4826">MLVGVDQSRFDGVESLSVGLADSTWLAVVAFVVSTTRVRADVVADS</sequence>
<evidence type="ECO:0000313" key="2">
    <source>
        <dbReference type="Proteomes" id="UP000465846"/>
    </source>
</evidence>
<dbReference type="EMBL" id="CP048739">
    <property type="protein sequence ID" value="QIB76101.1"/>
    <property type="molecule type" value="Genomic_DNA"/>
</dbReference>
<organism evidence="1 2">
    <name type="scientific">Halogeometricum borinquense</name>
    <dbReference type="NCBI Taxonomy" id="60847"/>
    <lineage>
        <taxon>Archaea</taxon>
        <taxon>Methanobacteriati</taxon>
        <taxon>Methanobacteriota</taxon>
        <taxon>Stenosarchaea group</taxon>
        <taxon>Halobacteria</taxon>
        <taxon>Halobacteriales</taxon>
        <taxon>Haloferacaceae</taxon>
        <taxon>Halogeometricum</taxon>
    </lineage>
</organism>
<reference evidence="1 2" key="1">
    <citation type="submission" date="2020-02" db="EMBL/GenBank/DDBJ databases">
        <title>Whole genome sequence of Halogeometricum borinquense strain wsp4.</title>
        <authorList>
            <person name="Verma D.K."/>
            <person name="Gopal K."/>
            <person name="Prasad E.S."/>
        </authorList>
    </citation>
    <scope>NUCLEOTIDE SEQUENCE [LARGE SCALE GENOMIC DNA]</scope>
    <source>
        <strain evidence="2">wsp4</strain>
    </source>
</reference>
<dbReference type="AlphaFoldDB" id="A0A6C0UNX6"/>
<dbReference type="GeneID" id="44081454"/>
<name>A0A6C0UNX6_9EURY</name>
<accession>A0A6C0UNX6</accession>
<proteinExistence type="predicted"/>
<evidence type="ECO:0000313" key="1">
    <source>
        <dbReference type="EMBL" id="QIB76101.1"/>
    </source>
</evidence>
<gene>
    <name evidence="1" type="ORF">G3I44_18595</name>
</gene>
<dbReference type="Proteomes" id="UP000465846">
    <property type="component" value="Chromosome"/>
</dbReference>
<dbReference type="RefSeq" id="WP_163487800.1">
    <property type="nucleotide sequence ID" value="NZ_CP048739.1"/>
</dbReference>
<protein>
    <submittedName>
        <fullName evidence="1">Uncharacterized protein</fullName>
    </submittedName>
</protein>